<dbReference type="InterPro" id="IPR002477">
    <property type="entry name" value="Peptidoglycan-bd-like"/>
</dbReference>
<comment type="caution">
    <text evidence="4">The sequence shown here is derived from an EMBL/GenBank/DDBJ whole genome shotgun (WGS) entry which is preliminary data.</text>
</comment>
<organism evidence="4 5">
    <name type="scientific">Candidatus Nomurabacteria bacterium RIFCSPLOWO2_12_FULL_44_11</name>
    <dbReference type="NCBI Taxonomy" id="1801796"/>
    <lineage>
        <taxon>Bacteria</taxon>
        <taxon>Candidatus Nomuraibacteriota</taxon>
    </lineage>
</organism>
<proteinExistence type="predicted"/>
<dbReference type="EMBL" id="MFVU01000014">
    <property type="protein sequence ID" value="OGJ02016.1"/>
    <property type="molecule type" value="Genomic_DNA"/>
</dbReference>
<keyword evidence="1" id="KW-0175">Coiled coil</keyword>
<dbReference type="Gene3D" id="1.10.101.10">
    <property type="entry name" value="PGBD-like superfamily/PGBD"/>
    <property type="match status" value="1"/>
</dbReference>
<dbReference type="InterPro" id="IPR036366">
    <property type="entry name" value="PGBDSf"/>
</dbReference>
<dbReference type="SUPFAM" id="SSF47090">
    <property type="entry name" value="PGBD-like"/>
    <property type="match status" value="1"/>
</dbReference>
<protein>
    <recommendedName>
        <fullName evidence="3">Peptidoglycan binding-like domain-containing protein</fullName>
    </recommendedName>
</protein>
<dbReference type="AlphaFoldDB" id="A0A1F6Y6P4"/>
<sequence length="175" mass="19838">MERFKLIIFSIVILAVVGLVGYWAVRSLEPGDIHANRQRQKELEERNRELEEEIEKLKSELAVLQPAAPEEEIVTENTEPPVSAISYKYQSLIGALEELIADNVVMKEKSRGTRVGTLQTFLNIYFDTSKKIDNDFGKTTKTDLTSFQKKEGLTADGEAGPTTYQKMIDWLKKQG</sequence>
<reference evidence="4 5" key="1">
    <citation type="journal article" date="2016" name="Nat. Commun.">
        <title>Thousands of microbial genomes shed light on interconnected biogeochemical processes in an aquifer system.</title>
        <authorList>
            <person name="Anantharaman K."/>
            <person name="Brown C.T."/>
            <person name="Hug L.A."/>
            <person name="Sharon I."/>
            <person name="Castelle C.J."/>
            <person name="Probst A.J."/>
            <person name="Thomas B.C."/>
            <person name="Singh A."/>
            <person name="Wilkins M.J."/>
            <person name="Karaoz U."/>
            <person name="Brodie E.L."/>
            <person name="Williams K.H."/>
            <person name="Hubbard S.S."/>
            <person name="Banfield J.F."/>
        </authorList>
    </citation>
    <scope>NUCLEOTIDE SEQUENCE [LARGE SCALE GENOMIC DNA]</scope>
</reference>
<feature type="domain" description="Peptidoglycan binding-like" evidence="3">
    <location>
        <begin position="111"/>
        <end position="167"/>
    </location>
</feature>
<keyword evidence="2" id="KW-0472">Membrane</keyword>
<feature type="transmembrane region" description="Helical" evidence="2">
    <location>
        <begin position="6"/>
        <end position="25"/>
    </location>
</feature>
<keyword evidence="2" id="KW-0812">Transmembrane</keyword>
<evidence type="ECO:0000313" key="4">
    <source>
        <dbReference type="EMBL" id="OGJ02016.1"/>
    </source>
</evidence>
<dbReference type="InterPro" id="IPR036365">
    <property type="entry name" value="PGBD-like_sf"/>
</dbReference>
<accession>A0A1F6Y6P4</accession>
<evidence type="ECO:0000259" key="3">
    <source>
        <dbReference type="Pfam" id="PF01471"/>
    </source>
</evidence>
<dbReference type="Proteomes" id="UP000178645">
    <property type="component" value="Unassembled WGS sequence"/>
</dbReference>
<evidence type="ECO:0000313" key="5">
    <source>
        <dbReference type="Proteomes" id="UP000178645"/>
    </source>
</evidence>
<evidence type="ECO:0000256" key="1">
    <source>
        <dbReference type="SAM" id="Coils"/>
    </source>
</evidence>
<dbReference type="Pfam" id="PF01471">
    <property type="entry name" value="PG_binding_1"/>
    <property type="match status" value="1"/>
</dbReference>
<evidence type="ECO:0000256" key="2">
    <source>
        <dbReference type="SAM" id="Phobius"/>
    </source>
</evidence>
<name>A0A1F6Y6P4_9BACT</name>
<keyword evidence="2" id="KW-1133">Transmembrane helix</keyword>
<feature type="coiled-coil region" evidence="1">
    <location>
        <begin position="33"/>
        <end position="67"/>
    </location>
</feature>
<gene>
    <name evidence="4" type="ORF">A3G53_01910</name>
</gene>